<organism evidence="2 3">
    <name type="scientific">Streptomyces malaysiensis</name>
    <dbReference type="NCBI Taxonomy" id="92644"/>
    <lineage>
        <taxon>Bacteria</taxon>
        <taxon>Bacillati</taxon>
        <taxon>Actinomycetota</taxon>
        <taxon>Actinomycetes</taxon>
        <taxon>Kitasatosporales</taxon>
        <taxon>Streptomycetaceae</taxon>
        <taxon>Streptomyces</taxon>
        <taxon>Streptomyces violaceusniger group</taxon>
    </lineage>
</organism>
<feature type="region of interest" description="Disordered" evidence="1">
    <location>
        <begin position="1"/>
        <end position="30"/>
    </location>
</feature>
<sequence length="273" mass="27923">MRNHADAEYEPDEPDTDEEEPVGESGDPDVLLDVPQLQVEEINLKVENLQARVSLQAEVLDLLKLGVGADVSLGHVELDIKGVEARALLKVRLDNVAAIVGRVLSTIDRNPQILEQVTSGLGSATERLGSGAEQAVGELGEGAGGAVQDVGKGAGKAVEEVGEGAGGAVEDVGEAAGEVAEEVGEGAGKATEEVGGTATETVRSAGRTAKRSTGKVSGQVSGKVSDKASGHVSGATGRTTKEPASESKGGSEPGRALRKRKAATRGRERERPP</sequence>
<name>A0ABX6WHK1_STRMQ</name>
<feature type="compositionally biased region" description="Acidic residues" evidence="1">
    <location>
        <begin position="8"/>
        <end position="22"/>
    </location>
</feature>
<accession>A0ABX6WHK1</accession>
<evidence type="ECO:0000313" key="3">
    <source>
        <dbReference type="Proteomes" id="UP000663421"/>
    </source>
</evidence>
<feature type="compositionally biased region" description="Low complexity" evidence="1">
    <location>
        <begin position="193"/>
        <end position="202"/>
    </location>
</feature>
<evidence type="ECO:0000313" key="2">
    <source>
        <dbReference type="EMBL" id="QPI59411.1"/>
    </source>
</evidence>
<keyword evidence="3" id="KW-1185">Reference proteome</keyword>
<proteinExistence type="predicted"/>
<dbReference type="Proteomes" id="UP000663421">
    <property type="component" value="Chromosome"/>
</dbReference>
<feature type="region of interest" description="Disordered" evidence="1">
    <location>
        <begin position="177"/>
        <end position="273"/>
    </location>
</feature>
<dbReference type="Gene3D" id="1.20.120.20">
    <property type="entry name" value="Apolipoprotein"/>
    <property type="match status" value="1"/>
</dbReference>
<evidence type="ECO:0000256" key="1">
    <source>
        <dbReference type="SAM" id="MobiDB-lite"/>
    </source>
</evidence>
<gene>
    <name evidence="2" type="ORF">I1A49_35010</name>
</gene>
<dbReference type="EMBL" id="CP065050">
    <property type="protein sequence ID" value="QPI59411.1"/>
    <property type="molecule type" value="Genomic_DNA"/>
</dbReference>
<reference evidence="2 3" key="1">
    <citation type="submission" date="2020-11" db="EMBL/GenBank/DDBJ databases">
        <title>Complete genome sequence unveiled secondary metabolic potentials in Streptomyces solisilvae HNM0141.</title>
        <authorList>
            <person name="Huang X."/>
        </authorList>
    </citation>
    <scope>NUCLEOTIDE SEQUENCE [LARGE SCALE GENOMIC DNA]</scope>
    <source>
        <strain evidence="2 3">HNM0141</strain>
    </source>
</reference>
<protein>
    <submittedName>
        <fullName evidence="2">Uncharacterized protein</fullName>
    </submittedName>
</protein>